<organism evidence="2 3">
    <name type="scientific">Helicobacter fennelliae</name>
    <dbReference type="NCBI Taxonomy" id="215"/>
    <lineage>
        <taxon>Bacteria</taxon>
        <taxon>Pseudomonadati</taxon>
        <taxon>Campylobacterota</taxon>
        <taxon>Epsilonproteobacteria</taxon>
        <taxon>Campylobacterales</taxon>
        <taxon>Helicobacteraceae</taxon>
        <taxon>Helicobacter</taxon>
    </lineage>
</organism>
<dbReference type="Pfam" id="PF02686">
    <property type="entry name" value="GatC"/>
    <property type="match status" value="1"/>
</dbReference>
<protein>
    <recommendedName>
        <fullName evidence="1">Aspartyl/glutamyl-tRNA(Asn/Gln) amidotransferase subunit C</fullName>
        <shortName evidence="1">Asp/Glu-ADT subunit C</shortName>
        <ecNumber evidence="1">6.3.5.-</ecNumber>
    </recommendedName>
</protein>
<evidence type="ECO:0000313" key="2">
    <source>
        <dbReference type="EMBL" id="SQB99055.1"/>
    </source>
</evidence>
<dbReference type="InterPro" id="IPR036113">
    <property type="entry name" value="Asp/Glu-ADT_sf_sub_c"/>
</dbReference>
<comment type="function">
    <text evidence="1">Allows the formation of correctly charged Asn-tRNA(Asn) or Gln-tRNA(Gln) through the transamidation of misacylated Asp-tRNA(Asn) or Glu-tRNA(Gln) in organisms which lack either or both of asparaginyl-tRNA or glutaminyl-tRNA synthetases. The reaction takes place in the presence of glutamine and ATP through an activated phospho-Asp-tRNA(Asn) or phospho-Glu-tRNA(Gln).</text>
</comment>
<accession>A0A2X3BSC0</accession>
<dbReference type="AlphaFoldDB" id="A0A2X3BSC0"/>
<keyword evidence="2" id="KW-0808">Transferase</keyword>
<reference evidence="2 3" key="1">
    <citation type="submission" date="2018-06" db="EMBL/GenBank/DDBJ databases">
        <authorList>
            <consortium name="Pathogen Informatics"/>
            <person name="Doyle S."/>
        </authorList>
    </citation>
    <scope>NUCLEOTIDE SEQUENCE [LARGE SCALE GENOMIC DNA]</scope>
    <source>
        <strain evidence="2 3">NCTC13102</strain>
    </source>
</reference>
<dbReference type="NCBIfam" id="TIGR00135">
    <property type="entry name" value="gatC"/>
    <property type="match status" value="1"/>
</dbReference>
<dbReference type="GO" id="GO:0050566">
    <property type="term" value="F:asparaginyl-tRNA synthase (glutamine-hydrolyzing) activity"/>
    <property type="evidence" value="ECO:0007669"/>
    <property type="project" value="RHEA"/>
</dbReference>
<dbReference type="Proteomes" id="UP000250166">
    <property type="component" value="Unassembled WGS sequence"/>
</dbReference>
<dbReference type="GO" id="GO:0006412">
    <property type="term" value="P:translation"/>
    <property type="evidence" value="ECO:0007669"/>
    <property type="project" value="UniProtKB-UniRule"/>
</dbReference>
<keyword evidence="1" id="KW-0547">Nucleotide-binding</keyword>
<dbReference type="RefSeq" id="WP_023948508.1">
    <property type="nucleotide sequence ID" value="NZ_JAERIV010000002.1"/>
</dbReference>
<keyword evidence="1" id="KW-0067">ATP-binding</keyword>
<comment type="catalytic activity">
    <reaction evidence="1">
        <text>L-glutamyl-tRNA(Gln) + L-glutamine + ATP + H2O = L-glutaminyl-tRNA(Gln) + L-glutamate + ADP + phosphate + H(+)</text>
        <dbReference type="Rhea" id="RHEA:17521"/>
        <dbReference type="Rhea" id="RHEA-COMP:9681"/>
        <dbReference type="Rhea" id="RHEA-COMP:9684"/>
        <dbReference type="ChEBI" id="CHEBI:15377"/>
        <dbReference type="ChEBI" id="CHEBI:15378"/>
        <dbReference type="ChEBI" id="CHEBI:29985"/>
        <dbReference type="ChEBI" id="CHEBI:30616"/>
        <dbReference type="ChEBI" id="CHEBI:43474"/>
        <dbReference type="ChEBI" id="CHEBI:58359"/>
        <dbReference type="ChEBI" id="CHEBI:78520"/>
        <dbReference type="ChEBI" id="CHEBI:78521"/>
        <dbReference type="ChEBI" id="CHEBI:456216"/>
    </reaction>
</comment>
<comment type="subunit">
    <text evidence="1">Heterotrimer of A, B and C subunits.</text>
</comment>
<dbReference type="InterPro" id="IPR003837">
    <property type="entry name" value="GatC"/>
</dbReference>
<dbReference type="GO" id="GO:0005524">
    <property type="term" value="F:ATP binding"/>
    <property type="evidence" value="ECO:0007669"/>
    <property type="project" value="UniProtKB-KW"/>
</dbReference>
<evidence type="ECO:0000256" key="1">
    <source>
        <dbReference type="HAMAP-Rule" id="MF_00122"/>
    </source>
</evidence>
<comment type="catalytic activity">
    <reaction evidence="1">
        <text>L-aspartyl-tRNA(Asn) + L-glutamine + ATP + H2O = L-asparaginyl-tRNA(Asn) + L-glutamate + ADP + phosphate + 2 H(+)</text>
        <dbReference type="Rhea" id="RHEA:14513"/>
        <dbReference type="Rhea" id="RHEA-COMP:9674"/>
        <dbReference type="Rhea" id="RHEA-COMP:9677"/>
        <dbReference type="ChEBI" id="CHEBI:15377"/>
        <dbReference type="ChEBI" id="CHEBI:15378"/>
        <dbReference type="ChEBI" id="CHEBI:29985"/>
        <dbReference type="ChEBI" id="CHEBI:30616"/>
        <dbReference type="ChEBI" id="CHEBI:43474"/>
        <dbReference type="ChEBI" id="CHEBI:58359"/>
        <dbReference type="ChEBI" id="CHEBI:78515"/>
        <dbReference type="ChEBI" id="CHEBI:78516"/>
        <dbReference type="ChEBI" id="CHEBI:456216"/>
    </reaction>
</comment>
<dbReference type="EC" id="6.3.5.-" evidence="1"/>
<dbReference type="SUPFAM" id="SSF141000">
    <property type="entry name" value="Glu-tRNAGln amidotransferase C subunit"/>
    <property type="match status" value="1"/>
</dbReference>
<keyword evidence="1" id="KW-0648">Protein biosynthesis</keyword>
<dbReference type="PANTHER" id="PTHR15004:SF0">
    <property type="entry name" value="GLUTAMYL-TRNA(GLN) AMIDOTRANSFERASE SUBUNIT C, MITOCHONDRIAL"/>
    <property type="match status" value="1"/>
</dbReference>
<comment type="similarity">
    <text evidence="1">Belongs to the GatC family.</text>
</comment>
<gene>
    <name evidence="1 2" type="primary">gatC</name>
    <name evidence="2" type="ORF">NCTC13102_01529</name>
</gene>
<dbReference type="GO" id="GO:0016740">
    <property type="term" value="F:transferase activity"/>
    <property type="evidence" value="ECO:0007669"/>
    <property type="project" value="UniProtKB-KW"/>
</dbReference>
<evidence type="ECO:0000313" key="3">
    <source>
        <dbReference type="Proteomes" id="UP000250166"/>
    </source>
</evidence>
<dbReference type="GO" id="GO:0070681">
    <property type="term" value="P:glutaminyl-tRNAGln biosynthesis via transamidation"/>
    <property type="evidence" value="ECO:0007669"/>
    <property type="project" value="TreeGrafter"/>
</dbReference>
<proteinExistence type="inferred from homology"/>
<dbReference type="PANTHER" id="PTHR15004">
    <property type="entry name" value="GLUTAMYL-TRNA(GLN) AMIDOTRANSFERASE SUBUNIT C, MITOCHONDRIAL"/>
    <property type="match status" value="1"/>
</dbReference>
<dbReference type="GO" id="GO:0050567">
    <property type="term" value="F:glutaminyl-tRNA synthase (glutamine-hydrolyzing) activity"/>
    <property type="evidence" value="ECO:0007669"/>
    <property type="project" value="UniProtKB-UniRule"/>
</dbReference>
<dbReference type="EMBL" id="UAWL01000006">
    <property type="protein sequence ID" value="SQB99055.1"/>
    <property type="molecule type" value="Genomic_DNA"/>
</dbReference>
<keyword evidence="1 2" id="KW-0436">Ligase</keyword>
<dbReference type="HAMAP" id="MF_00122">
    <property type="entry name" value="GatC"/>
    <property type="match status" value="1"/>
</dbReference>
<sequence>MIIDEKLLDKLQRLTMIQISPQEREKVAQNLNDILGFVENLGSINTDNITLTTDKKTPMREDIIHDANIAKDVLDHAPSAQNGFFLVPKIIE</sequence>
<name>A0A2X3BSC0_9HELI</name>
<dbReference type="Gene3D" id="1.10.20.60">
    <property type="entry name" value="Glu-tRNAGln amidotransferase C subunit, N-terminal domain"/>
    <property type="match status" value="1"/>
</dbReference>
<dbReference type="GO" id="GO:0006450">
    <property type="term" value="P:regulation of translational fidelity"/>
    <property type="evidence" value="ECO:0007669"/>
    <property type="project" value="InterPro"/>
</dbReference>